<proteinExistence type="predicted"/>
<dbReference type="EMBL" id="BAAAGX010000012">
    <property type="protein sequence ID" value="GAA0244197.1"/>
    <property type="molecule type" value="Genomic_DNA"/>
</dbReference>
<gene>
    <name evidence="2" type="ORF">GCM10009539_32090</name>
</gene>
<sequence length="87" mass="8950">MSAPPPPGPLVDEAVRLAEALLHRVRGDGAPDLPPELVARFSGAVADVAVAGAGLLQVVAEVAREWGRPAEAEEPGAEPPVERIDIS</sequence>
<evidence type="ECO:0000256" key="1">
    <source>
        <dbReference type="SAM" id="MobiDB-lite"/>
    </source>
</evidence>
<accession>A0ABP3DYS8</accession>
<protein>
    <submittedName>
        <fullName evidence="2">Uncharacterized protein</fullName>
    </submittedName>
</protein>
<organism evidence="2 3">
    <name type="scientific">Cryptosporangium japonicum</name>
    <dbReference type="NCBI Taxonomy" id="80872"/>
    <lineage>
        <taxon>Bacteria</taxon>
        <taxon>Bacillati</taxon>
        <taxon>Actinomycetota</taxon>
        <taxon>Actinomycetes</taxon>
        <taxon>Cryptosporangiales</taxon>
        <taxon>Cryptosporangiaceae</taxon>
        <taxon>Cryptosporangium</taxon>
    </lineage>
</organism>
<keyword evidence="3" id="KW-1185">Reference proteome</keyword>
<evidence type="ECO:0000313" key="3">
    <source>
        <dbReference type="Proteomes" id="UP001500967"/>
    </source>
</evidence>
<dbReference type="Proteomes" id="UP001500967">
    <property type="component" value="Unassembled WGS sequence"/>
</dbReference>
<evidence type="ECO:0000313" key="2">
    <source>
        <dbReference type="EMBL" id="GAA0244197.1"/>
    </source>
</evidence>
<comment type="caution">
    <text evidence="2">The sequence shown here is derived from an EMBL/GenBank/DDBJ whole genome shotgun (WGS) entry which is preliminary data.</text>
</comment>
<dbReference type="RefSeq" id="WP_344649627.1">
    <property type="nucleotide sequence ID" value="NZ_BAAAGX010000012.1"/>
</dbReference>
<name>A0ABP3DYS8_9ACTN</name>
<feature type="region of interest" description="Disordered" evidence="1">
    <location>
        <begin position="67"/>
        <end position="87"/>
    </location>
</feature>
<reference evidence="3" key="1">
    <citation type="journal article" date="2019" name="Int. J. Syst. Evol. Microbiol.">
        <title>The Global Catalogue of Microorganisms (GCM) 10K type strain sequencing project: providing services to taxonomists for standard genome sequencing and annotation.</title>
        <authorList>
            <consortium name="The Broad Institute Genomics Platform"/>
            <consortium name="The Broad Institute Genome Sequencing Center for Infectious Disease"/>
            <person name="Wu L."/>
            <person name="Ma J."/>
        </authorList>
    </citation>
    <scope>NUCLEOTIDE SEQUENCE [LARGE SCALE GENOMIC DNA]</scope>
    <source>
        <strain evidence="3">JCM 10425</strain>
    </source>
</reference>